<dbReference type="AlphaFoldDB" id="A0A2M9BAY0"/>
<keyword evidence="2" id="KW-0812">Transmembrane</keyword>
<gene>
    <name evidence="3" type="ORF">CLV54_3442</name>
</gene>
<name>A0A2M9BAY0_9MICO</name>
<keyword evidence="4" id="KW-1185">Reference proteome</keyword>
<accession>A0A2M9BAY0</accession>
<dbReference type="InterPro" id="IPR021401">
    <property type="entry name" value="DUF3040"/>
</dbReference>
<evidence type="ECO:0000313" key="3">
    <source>
        <dbReference type="EMBL" id="PJJ55102.1"/>
    </source>
</evidence>
<evidence type="ECO:0008006" key="5">
    <source>
        <dbReference type="Google" id="ProtNLM"/>
    </source>
</evidence>
<keyword evidence="2" id="KW-0472">Membrane</keyword>
<evidence type="ECO:0000256" key="2">
    <source>
        <dbReference type="SAM" id="Phobius"/>
    </source>
</evidence>
<dbReference type="OrthoDB" id="5244024at2"/>
<feature type="compositionally biased region" description="Basic and acidic residues" evidence="1">
    <location>
        <begin position="115"/>
        <end position="128"/>
    </location>
</feature>
<evidence type="ECO:0000256" key="1">
    <source>
        <dbReference type="SAM" id="MobiDB-lite"/>
    </source>
</evidence>
<comment type="caution">
    <text evidence="3">The sequence shown here is derived from an EMBL/GenBank/DDBJ whole genome shotgun (WGS) entry which is preliminary data.</text>
</comment>
<dbReference type="Proteomes" id="UP000230161">
    <property type="component" value="Unassembled WGS sequence"/>
</dbReference>
<sequence length="128" mass="13672">MPLSEQEQRLLDEMERNLYQNDADFVATVGTRNGRVNYRAIILGILLALVGVGALVAGVILQQPLIGVAGFAIMLVGVLVAINPPKQKGGSPGPVGAGSARASTKAPASSSFMDRLNERWDKRDENRD</sequence>
<dbReference type="RefSeq" id="WP_100346198.1">
    <property type="nucleotide sequence ID" value="NZ_PGFB01000008.1"/>
</dbReference>
<feature type="transmembrane region" description="Helical" evidence="2">
    <location>
        <begin position="65"/>
        <end position="82"/>
    </location>
</feature>
<feature type="region of interest" description="Disordered" evidence="1">
    <location>
        <begin position="87"/>
        <end position="128"/>
    </location>
</feature>
<organism evidence="3 4">
    <name type="scientific">Compostimonas suwonensis</name>
    <dbReference type="NCBI Taxonomy" id="1048394"/>
    <lineage>
        <taxon>Bacteria</taxon>
        <taxon>Bacillati</taxon>
        <taxon>Actinomycetota</taxon>
        <taxon>Actinomycetes</taxon>
        <taxon>Micrococcales</taxon>
        <taxon>Microbacteriaceae</taxon>
        <taxon>Compostimonas</taxon>
    </lineage>
</organism>
<protein>
    <recommendedName>
        <fullName evidence="5">DUF3040 family protein</fullName>
    </recommendedName>
</protein>
<feature type="transmembrane region" description="Helical" evidence="2">
    <location>
        <begin position="40"/>
        <end position="59"/>
    </location>
</feature>
<dbReference type="Pfam" id="PF11239">
    <property type="entry name" value="DUF3040"/>
    <property type="match status" value="1"/>
</dbReference>
<keyword evidence="2" id="KW-1133">Transmembrane helix</keyword>
<reference evidence="3 4" key="1">
    <citation type="submission" date="2017-11" db="EMBL/GenBank/DDBJ databases">
        <title>Genomic Encyclopedia of Archaeal and Bacterial Type Strains, Phase II (KMG-II): From Individual Species to Whole Genera.</title>
        <authorList>
            <person name="Goeker M."/>
        </authorList>
    </citation>
    <scope>NUCLEOTIDE SEQUENCE [LARGE SCALE GENOMIC DNA]</scope>
    <source>
        <strain evidence="3 4">DSM 25625</strain>
    </source>
</reference>
<proteinExistence type="predicted"/>
<dbReference type="EMBL" id="PGFB01000008">
    <property type="protein sequence ID" value="PJJ55102.1"/>
    <property type="molecule type" value="Genomic_DNA"/>
</dbReference>
<evidence type="ECO:0000313" key="4">
    <source>
        <dbReference type="Proteomes" id="UP000230161"/>
    </source>
</evidence>